<dbReference type="Proteomes" id="UP000283255">
    <property type="component" value="Unassembled WGS sequence"/>
</dbReference>
<dbReference type="OrthoDB" id="9783391at2"/>
<dbReference type="AlphaFoldDB" id="A0A418YC64"/>
<evidence type="ECO:0000313" key="3">
    <source>
        <dbReference type="Proteomes" id="UP000283255"/>
    </source>
</evidence>
<reference evidence="2 3" key="1">
    <citation type="submission" date="2018-09" db="EMBL/GenBank/DDBJ databases">
        <authorList>
            <person name="Wang F."/>
        </authorList>
    </citation>
    <scope>NUCLEOTIDE SEQUENCE [LARGE SCALE GENOMIC DNA]</scope>
    <source>
        <strain evidence="2 3">PLHSC7-2</strain>
    </source>
</reference>
<dbReference type="SUPFAM" id="SSF101327">
    <property type="entry name" value="YgfB-like"/>
    <property type="match status" value="1"/>
</dbReference>
<dbReference type="Pfam" id="PF03695">
    <property type="entry name" value="UPF0149"/>
    <property type="match status" value="1"/>
</dbReference>
<protein>
    <submittedName>
        <fullName evidence="2">YecA family protein</fullName>
    </submittedName>
</protein>
<dbReference type="GO" id="GO:0005829">
    <property type="term" value="C:cytosol"/>
    <property type="evidence" value="ECO:0007669"/>
    <property type="project" value="TreeGrafter"/>
</dbReference>
<dbReference type="PANTHER" id="PTHR37528">
    <property type="entry name" value="UPF0149 PROTEIN YGFB"/>
    <property type="match status" value="1"/>
</dbReference>
<keyword evidence="3" id="KW-1185">Reference proteome</keyword>
<evidence type="ECO:0000256" key="1">
    <source>
        <dbReference type="ARBA" id="ARBA00038308"/>
    </source>
</evidence>
<comment type="caution">
    <text evidence="2">The sequence shown here is derived from an EMBL/GenBank/DDBJ whole genome shotgun (WGS) entry which is preliminary data.</text>
</comment>
<evidence type="ECO:0000313" key="2">
    <source>
        <dbReference type="EMBL" id="RJG42052.1"/>
    </source>
</evidence>
<dbReference type="InterPro" id="IPR036255">
    <property type="entry name" value="YgfB-like_sf"/>
</dbReference>
<dbReference type="Gene3D" id="1.20.120.740">
    <property type="entry name" value="YgfB uncharacterised protein family UPF0149, PF03695"/>
    <property type="match status" value="1"/>
</dbReference>
<dbReference type="RefSeq" id="WP_119911560.1">
    <property type="nucleotide sequence ID" value="NZ_QZCH01000021.1"/>
</dbReference>
<organism evidence="2 3">
    <name type="scientific">Motilimonas pumila</name>
    <dbReference type="NCBI Taxonomy" id="2303987"/>
    <lineage>
        <taxon>Bacteria</taxon>
        <taxon>Pseudomonadati</taxon>
        <taxon>Pseudomonadota</taxon>
        <taxon>Gammaproteobacteria</taxon>
        <taxon>Alteromonadales</taxon>
        <taxon>Alteromonadales genera incertae sedis</taxon>
        <taxon>Motilimonas</taxon>
    </lineage>
</organism>
<accession>A0A418YC64</accession>
<dbReference type="NCBIfam" id="NF002477">
    <property type="entry name" value="PRK01736.1"/>
    <property type="match status" value="1"/>
</dbReference>
<gene>
    <name evidence="2" type="ORF">D1Z90_14795</name>
</gene>
<sequence length="190" mass="20974">MSKNNLPEFDHVTRVLEGAELTVGAAEVHGVLAGIVCAGVKLDGQSWQGPFNDLVNEGFGLPSEAKIVCNDLYQLICQQLSDGNMAFSLLLPDDDQPLDERAEAMSQWAQSFLVGFGMLQQKLNQAPENIQELITDIRDISQVSLDFDIEDEESEMAFTEVIEYLRVGAMLCFNEFSKTASISTDKPTIH</sequence>
<proteinExistence type="inferred from homology"/>
<name>A0A418YC64_9GAMM</name>
<dbReference type="EMBL" id="QZCH01000021">
    <property type="protein sequence ID" value="RJG42052.1"/>
    <property type="molecule type" value="Genomic_DNA"/>
</dbReference>
<comment type="similarity">
    <text evidence="1">Belongs to the UPF0149 family.</text>
</comment>
<reference evidence="2 3" key="2">
    <citation type="submission" date="2019-01" db="EMBL/GenBank/DDBJ databases">
        <title>Motilimonas pumilus sp. nov., isolated from the gut of sea cucumber (Apostichopus japonicus).</title>
        <authorList>
            <person name="Wang F.-Q."/>
            <person name="Ren L.-H."/>
            <person name="Lin Y.-W."/>
            <person name="Sun G.-H."/>
            <person name="Du Z.-J."/>
            <person name="Zhao J.-X."/>
            <person name="Liu X.-J."/>
            <person name="Liu L.-J."/>
        </authorList>
    </citation>
    <scope>NUCLEOTIDE SEQUENCE [LARGE SCALE GENOMIC DNA]</scope>
    <source>
        <strain evidence="2 3">PLHSC7-2</strain>
    </source>
</reference>
<dbReference type="PANTHER" id="PTHR37528:SF1">
    <property type="entry name" value="UPF0149 PROTEIN YGFB"/>
    <property type="match status" value="1"/>
</dbReference>
<dbReference type="InterPro" id="IPR011978">
    <property type="entry name" value="YgfB-like"/>
</dbReference>